<keyword evidence="4" id="KW-1185">Reference proteome</keyword>
<dbReference type="PANTHER" id="PTHR43194">
    <property type="entry name" value="HYDROLASE ALPHA/BETA FOLD FAMILY"/>
    <property type="match status" value="1"/>
</dbReference>
<dbReference type="Gene3D" id="3.40.50.1820">
    <property type="entry name" value="alpha/beta hydrolase"/>
    <property type="match status" value="1"/>
</dbReference>
<evidence type="ECO:0000313" key="4">
    <source>
        <dbReference type="Proteomes" id="UP000004184"/>
    </source>
</evidence>
<dbReference type="HOGENOM" id="CLU_020336_6_2_11"/>
<dbReference type="GO" id="GO:0003824">
    <property type="term" value="F:catalytic activity"/>
    <property type="evidence" value="ECO:0007669"/>
    <property type="project" value="UniProtKB-ARBA"/>
</dbReference>
<dbReference type="eggNOG" id="COG2267">
    <property type="taxonomic scope" value="Bacteria"/>
</dbReference>
<keyword evidence="1" id="KW-0472">Membrane</keyword>
<accession>D9X9S3</accession>
<gene>
    <name evidence="3" type="ORF">SSQG_04821</name>
</gene>
<feature type="domain" description="AB hydrolase-1" evidence="2">
    <location>
        <begin position="125"/>
        <end position="382"/>
    </location>
</feature>
<keyword evidence="1" id="KW-0812">Transmembrane</keyword>
<dbReference type="InterPro" id="IPR000073">
    <property type="entry name" value="AB_hydrolase_1"/>
</dbReference>
<dbReference type="Pfam" id="PF00561">
    <property type="entry name" value="Abhydrolase_1"/>
    <property type="match status" value="1"/>
</dbReference>
<dbReference type="PANTHER" id="PTHR43194:SF2">
    <property type="entry name" value="PEROXISOMAL MEMBRANE PROTEIN LPX1"/>
    <property type="match status" value="1"/>
</dbReference>
<evidence type="ECO:0000256" key="1">
    <source>
        <dbReference type="SAM" id="Phobius"/>
    </source>
</evidence>
<dbReference type="InterPro" id="IPR029058">
    <property type="entry name" value="AB_hydrolase_fold"/>
</dbReference>
<dbReference type="AlphaFoldDB" id="D9X9S3"/>
<keyword evidence="1" id="KW-1133">Transmembrane helix</keyword>
<dbReference type="STRING" id="591159.SSQG_04821"/>
<proteinExistence type="predicted"/>
<dbReference type="InterPro" id="IPR050228">
    <property type="entry name" value="Carboxylesterase_BioH"/>
</dbReference>
<name>D9X9S3_STRVT</name>
<organism evidence="3 4">
    <name type="scientific">Streptomyces viridochromogenes (strain DSM 40736 / JCM 4977 / BCRC 1201 / Tue 494)</name>
    <dbReference type="NCBI Taxonomy" id="591159"/>
    <lineage>
        <taxon>Bacteria</taxon>
        <taxon>Bacillati</taxon>
        <taxon>Actinomycetota</taxon>
        <taxon>Actinomycetes</taxon>
        <taxon>Kitasatosporales</taxon>
        <taxon>Streptomycetaceae</taxon>
        <taxon>Streptomyces</taxon>
    </lineage>
</organism>
<dbReference type="RefSeq" id="WP_003992398.1">
    <property type="nucleotide sequence ID" value="NZ_GG657757.1"/>
</dbReference>
<feature type="transmembrane region" description="Helical" evidence="1">
    <location>
        <begin position="34"/>
        <end position="52"/>
    </location>
</feature>
<dbReference type="SUPFAM" id="SSF53474">
    <property type="entry name" value="alpha/beta-Hydrolases"/>
    <property type="match status" value="1"/>
</dbReference>
<sequence>MSESSAEVVAHAASAAVAASAAGAAGGWRRATGIAGVAIGVVAAGAAAGVALERMTVGRGMRQKARLALDSAGPYGSLRGMPGKAFADDGTELYYEVDDVDPEAAPATGPRRRRLFGRKSPAPVTVVFSHGYCLNQDSWHFQRAALRGVVRTVHWDQRSHGRSGRGVAQARDEAVTIEQLGRDLKAVIDAAAPDGPIVLVGHSMGGMTVMALADQYPELIRERVVGVAFVGTSSGRLGEVNYGLPVAGVNAVRRVLPGVLKALGQQAELVEKGRRATADLFTGIIKRYSFASRDVDPAIARFAERMIESTPIDVVAEYYPAFNDYDKSEALAYFADLPVLVLAGVQDLVTPSEHSEAIADLLPDAELVLVPDAGHLVMLEHPEVVTDRLADLLTRTGAVPAGATVKGYGSTSTAQPG</sequence>
<reference evidence="4" key="1">
    <citation type="submission" date="2009-02" db="EMBL/GenBank/DDBJ databases">
        <title>Annotation of Streptomyces viridochromogenes strain DSM 40736.</title>
        <authorList>
            <consortium name="The Broad Institute Genome Sequencing Platform"/>
            <consortium name="Broad Institute Microbial Sequencing Center"/>
            <person name="Fischbach M."/>
            <person name="Godfrey P."/>
            <person name="Ward D."/>
            <person name="Young S."/>
            <person name="Zeng Q."/>
            <person name="Koehrsen M."/>
            <person name="Alvarado L."/>
            <person name="Berlin A.M."/>
            <person name="Bochicchio J."/>
            <person name="Borenstein D."/>
            <person name="Chapman S.B."/>
            <person name="Chen Z."/>
            <person name="Engels R."/>
            <person name="Freedman E."/>
            <person name="Gellesch M."/>
            <person name="Goldberg J."/>
            <person name="Griggs A."/>
            <person name="Gujja S."/>
            <person name="Heilman E.R."/>
            <person name="Heiman D.I."/>
            <person name="Hepburn T.A."/>
            <person name="Howarth C."/>
            <person name="Jen D."/>
            <person name="Larson L."/>
            <person name="Lewis B."/>
            <person name="Mehta T."/>
            <person name="Park D."/>
            <person name="Pearson M."/>
            <person name="Richards J."/>
            <person name="Roberts A."/>
            <person name="Saif S."/>
            <person name="Shea T.D."/>
            <person name="Shenoy N."/>
            <person name="Sisk P."/>
            <person name="Stolte C."/>
            <person name="Sykes S.N."/>
            <person name="Thomson T."/>
            <person name="Walk T."/>
            <person name="White J."/>
            <person name="Yandava C."/>
            <person name="Straight P."/>
            <person name="Clardy J."/>
            <person name="Hung D."/>
            <person name="Kolter R."/>
            <person name="Mekalanos J."/>
            <person name="Walker S."/>
            <person name="Walsh C.T."/>
            <person name="Wieland-Brown L.C."/>
            <person name="Haas B."/>
            <person name="Nusbaum C."/>
            <person name="Birren B."/>
        </authorList>
    </citation>
    <scope>NUCLEOTIDE SEQUENCE [LARGE SCALE GENOMIC DNA]</scope>
    <source>
        <strain evidence="4">DSM 40736 / JCM 4977 / BCRC 1201 / Tue 494</strain>
    </source>
</reference>
<dbReference type="OrthoDB" id="5422338at2"/>
<evidence type="ECO:0000259" key="2">
    <source>
        <dbReference type="Pfam" id="PF00561"/>
    </source>
</evidence>
<dbReference type="Proteomes" id="UP000004184">
    <property type="component" value="Unassembled WGS sequence"/>
</dbReference>
<evidence type="ECO:0000313" key="3">
    <source>
        <dbReference type="EMBL" id="EFL34303.1"/>
    </source>
</evidence>
<dbReference type="EMBL" id="GG657757">
    <property type="protein sequence ID" value="EFL34303.1"/>
    <property type="molecule type" value="Genomic_DNA"/>
</dbReference>
<protein>
    <submittedName>
        <fullName evidence="3">Lipase</fullName>
    </submittedName>
</protein>